<evidence type="ECO:0008006" key="3">
    <source>
        <dbReference type="Google" id="ProtNLM"/>
    </source>
</evidence>
<dbReference type="SUPFAM" id="SSF51161">
    <property type="entry name" value="Trimeric LpxA-like enzymes"/>
    <property type="match status" value="1"/>
</dbReference>
<dbReference type="PANTHER" id="PTHR23416">
    <property type="entry name" value="SIALIC ACID SYNTHASE-RELATED"/>
    <property type="match status" value="1"/>
</dbReference>
<dbReference type="OrthoDB" id="9815592at2"/>
<evidence type="ECO:0000313" key="2">
    <source>
        <dbReference type="Proteomes" id="UP000197019"/>
    </source>
</evidence>
<sequence length="201" mass="21427">MGSGEKLLIDDKSRYNKGQSVLRDDSVIELRGADNTVDIGDNVKGRLSVSVIGNNNKIIIADNVFMISCLQIAIRLNGSTITIGPDCTFQGLVRLSSHEASSITIGADCMFSSDITASTSDVHAIFDADNVRINPAQPIVIGDHVWVGNGVKLLKGATVGSGSVIGMSSLVTRGQYPENCIIAGTPARVVRKDIHWTRHLP</sequence>
<dbReference type="CDD" id="cd04647">
    <property type="entry name" value="LbH_MAT_like"/>
    <property type="match status" value="1"/>
</dbReference>
<dbReference type="AlphaFoldDB" id="A0A1Z4BY47"/>
<dbReference type="Gene3D" id="2.160.10.10">
    <property type="entry name" value="Hexapeptide repeat proteins"/>
    <property type="match status" value="1"/>
</dbReference>
<accession>A0A1Z4BY47</accession>
<dbReference type="PANTHER" id="PTHR23416:SF78">
    <property type="entry name" value="LIPOPOLYSACCHARIDE BIOSYNTHESIS O-ACETYL TRANSFERASE WBBJ-RELATED"/>
    <property type="match status" value="1"/>
</dbReference>
<dbReference type="InterPro" id="IPR051159">
    <property type="entry name" value="Hexapeptide_acetyltransf"/>
</dbReference>
<name>A0A1Z4BY47_9GAMM</name>
<dbReference type="KEGG" id="mpsy:CEK71_09085"/>
<dbReference type="InterPro" id="IPR001451">
    <property type="entry name" value="Hexapep"/>
</dbReference>
<organism evidence="1 2">
    <name type="scientific">Methylovulum psychrotolerans</name>
    <dbReference type="NCBI Taxonomy" id="1704499"/>
    <lineage>
        <taxon>Bacteria</taxon>
        <taxon>Pseudomonadati</taxon>
        <taxon>Pseudomonadota</taxon>
        <taxon>Gammaproteobacteria</taxon>
        <taxon>Methylococcales</taxon>
        <taxon>Methylococcaceae</taxon>
        <taxon>Methylovulum</taxon>
    </lineage>
</organism>
<dbReference type="InterPro" id="IPR011004">
    <property type="entry name" value="Trimer_LpxA-like_sf"/>
</dbReference>
<proteinExistence type="predicted"/>
<gene>
    <name evidence="1" type="ORF">CEK71_09085</name>
</gene>
<evidence type="ECO:0000313" key="1">
    <source>
        <dbReference type="EMBL" id="ASF46224.1"/>
    </source>
</evidence>
<reference evidence="1 2" key="1">
    <citation type="submission" date="2017-06" db="EMBL/GenBank/DDBJ databases">
        <title>Genome Sequencing of the methanotroph Methylovulum psychrotolerants str. HV10-M2 isolated from a high-altitude environment.</title>
        <authorList>
            <person name="Mateos-Rivera A."/>
        </authorList>
    </citation>
    <scope>NUCLEOTIDE SEQUENCE [LARGE SCALE GENOMIC DNA]</scope>
    <source>
        <strain evidence="1 2">HV10_M2</strain>
    </source>
</reference>
<dbReference type="EMBL" id="CP022129">
    <property type="protein sequence ID" value="ASF46224.1"/>
    <property type="molecule type" value="Genomic_DNA"/>
</dbReference>
<dbReference type="RefSeq" id="WP_088619098.1">
    <property type="nucleotide sequence ID" value="NZ_CP022129.1"/>
</dbReference>
<keyword evidence="2" id="KW-1185">Reference proteome</keyword>
<dbReference type="Pfam" id="PF00132">
    <property type="entry name" value="Hexapep"/>
    <property type="match status" value="1"/>
</dbReference>
<dbReference type="Proteomes" id="UP000197019">
    <property type="component" value="Chromosome"/>
</dbReference>
<protein>
    <recommendedName>
        <fullName evidence="3">Acyltransferase</fullName>
    </recommendedName>
</protein>